<dbReference type="KEGG" id="csr:Cspa_c22480"/>
<reference evidence="2 3" key="1">
    <citation type="submission" date="2013-02" db="EMBL/GenBank/DDBJ databases">
        <title>Genome sequence of Clostridium saccharoperbutylacetonicum N1-4(HMT).</title>
        <authorList>
            <person name="Poehlein A."/>
            <person name="Daniel R."/>
        </authorList>
    </citation>
    <scope>NUCLEOTIDE SEQUENCE [LARGE SCALE GENOMIC DNA]</scope>
    <source>
        <strain evidence="3">N1-4(HMT)</strain>
    </source>
</reference>
<dbReference type="RefSeq" id="WP_015392332.1">
    <property type="nucleotide sequence ID" value="NC_020291.1"/>
</dbReference>
<dbReference type="PATRIC" id="fig|931276.5.peg.2247"/>
<sequence>MELLNHYKGFIIIGISGFIGFLGIVSLIKKPKALSRFEAFWTALVLCSEGVYLGFCINSQEAVLEIIFLGVAIFLLWVIILFLFRRPKFEHRGIVMITCLVGIILYLALFYLNHFNLLG</sequence>
<name>M1MI57_9CLOT</name>
<feature type="transmembrane region" description="Helical" evidence="1">
    <location>
        <begin position="40"/>
        <end position="60"/>
    </location>
</feature>
<keyword evidence="1" id="KW-1133">Transmembrane helix</keyword>
<gene>
    <name evidence="2" type="ORF">Cspa_c22480</name>
</gene>
<keyword evidence="1" id="KW-0812">Transmembrane</keyword>
<proteinExistence type="predicted"/>
<accession>M1MI57</accession>
<evidence type="ECO:0000313" key="2">
    <source>
        <dbReference type="EMBL" id="AGF56013.1"/>
    </source>
</evidence>
<dbReference type="AlphaFoldDB" id="M1MI57"/>
<evidence type="ECO:0000313" key="3">
    <source>
        <dbReference type="Proteomes" id="UP000011728"/>
    </source>
</evidence>
<dbReference type="Proteomes" id="UP000011728">
    <property type="component" value="Chromosome"/>
</dbReference>
<keyword evidence="1" id="KW-0472">Membrane</keyword>
<feature type="transmembrane region" description="Helical" evidence="1">
    <location>
        <begin position="6"/>
        <end position="28"/>
    </location>
</feature>
<dbReference type="HOGENOM" id="CLU_2057335_0_0_9"/>
<dbReference type="EMBL" id="CP004121">
    <property type="protein sequence ID" value="AGF56013.1"/>
    <property type="molecule type" value="Genomic_DNA"/>
</dbReference>
<organism evidence="2 3">
    <name type="scientific">Clostridium saccharoperbutylacetonicum N1-4(HMT)</name>
    <dbReference type="NCBI Taxonomy" id="931276"/>
    <lineage>
        <taxon>Bacteria</taxon>
        <taxon>Bacillati</taxon>
        <taxon>Bacillota</taxon>
        <taxon>Clostridia</taxon>
        <taxon>Eubacteriales</taxon>
        <taxon>Clostridiaceae</taxon>
        <taxon>Clostridium</taxon>
    </lineage>
</organism>
<keyword evidence="3" id="KW-1185">Reference proteome</keyword>
<protein>
    <submittedName>
        <fullName evidence="2">Uncharacterized protein</fullName>
    </submittedName>
</protein>
<evidence type="ECO:0000256" key="1">
    <source>
        <dbReference type="SAM" id="Phobius"/>
    </source>
</evidence>
<dbReference type="STRING" id="36745.CLSAP_20620"/>
<feature type="transmembrane region" description="Helical" evidence="1">
    <location>
        <begin position="93"/>
        <end position="112"/>
    </location>
</feature>
<feature type="transmembrane region" description="Helical" evidence="1">
    <location>
        <begin position="66"/>
        <end position="84"/>
    </location>
</feature>